<dbReference type="Pfam" id="PF03478">
    <property type="entry name" value="Beta-prop_KIB1-4"/>
    <property type="match status" value="1"/>
</dbReference>
<dbReference type="InterPro" id="IPR036047">
    <property type="entry name" value="F-box-like_dom_sf"/>
</dbReference>
<dbReference type="PANTHER" id="PTHR44259">
    <property type="entry name" value="OS07G0183000 PROTEIN-RELATED"/>
    <property type="match status" value="1"/>
</dbReference>
<organism evidence="4">
    <name type="scientific">Betula platyphylla</name>
    <name type="common">Asian white birch</name>
    <dbReference type="NCBI Taxonomy" id="78630"/>
    <lineage>
        <taxon>Eukaryota</taxon>
        <taxon>Viridiplantae</taxon>
        <taxon>Streptophyta</taxon>
        <taxon>Embryophyta</taxon>
        <taxon>Tracheophyta</taxon>
        <taxon>Spermatophyta</taxon>
        <taxon>Magnoliopsida</taxon>
        <taxon>eudicotyledons</taxon>
        <taxon>Gunneridae</taxon>
        <taxon>Pentapetalae</taxon>
        <taxon>rosids</taxon>
        <taxon>fabids</taxon>
        <taxon>Fagales</taxon>
        <taxon>Betulaceae</taxon>
        <taxon>Betula</taxon>
    </lineage>
</organism>
<reference evidence="4" key="1">
    <citation type="submission" date="2019-01" db="EMBL/GenBank/DDBJ databases">
        <authorList>
            <person name="Zhao H."/>
        </authorList>
    </citation>
    <scope>NUCLEOTIDE SEQUENCE</scope>
</reference>
<evidence type="ECO:0000313" key="4">
    <source>
        <dbReference type="EMBL" id="QEE59959.1"/>
    </source>
</evidence>
<feature type="domain" description="KIB1-4 beta-propeller" evidence="3">
    <location>
        <begin position="94"/>
        <end position="332"/>
    </location>
</feature>
<dbReference type="InterPro" id="IPR001810">
    <property type="entry name" value="F-box_dom"/>
</dbReference>
<dbReference type="Pfam" id="PF00646">
    <property type="entry name" value="F-box"/>
    <property type="match status" value="1"/>
</dbReference>
<keyword evidence="1" id="KW-0472">Membrane</keyword>
<dbReference type="InterPro" id="IPR050942">
    <property type="entry name" value="F-box_BR-signaling"/>
</dbReference>
<sequence length="400" mass="46130">MAPVSWSDLSEELQEMILRQPTDVVNLYRYRNVCRSWRSIVDRQLASSPPHLLLYEKRNDTIECIRLFNIFTGDSSVCKIPEFKTGDGQPLFPRSVHSCHGWVAMDCTTSDRDNPVHHIFLYNPLSSARIQLPTFKLNNSSNSMHTKFVLSAKQREPSSIALGILEKMERSFKEKMMFWKAGDEEWTPIVPPFEKRMSFADIISYKGGFCAIGLCGEVTQFELNPVRLDKKIQTCYKIKDNGKMLLYHAVSYLVESLSGDLLIVHRGLVHRGLQNEFMVYKLDWERMEWDEITSLGDEAIFFGRYESVCIRASESTVYRRNCIYFIDERSQWEDDFGMVLCFPSTPKKLAMTVACFVSGAALFAVGVHLSYVNIAPQQARTKARDDFVRERLRKKYGTPI</sequence>
<dbReference type="AlphaFoldDB" id="A0A5B9FYG9"/>
<keyword evidence="1" id="KW-0812">Transmembrane</keyword>
<evidence type="ECO:0000259" key="3">
    <source>
        <dbReference type="Pfam" id="PF03478"/>
    </source>
</evidence>
<keyword evidence="1" id="KW-1133">Transmembrane helix</keyword>
<feature type="transmembrane region" description="Helical" evidence="1">
    <location>
        <begin position="349"/>
        <end position="374"/>
    </location>
</feature>
<evidence type="ECO:0000259" key="2">
    <source>
        <dbReference type="Pfam" id="PF00646"/>
    </source>
</evidence>
<dbReference type="SUPFAM" id="SSF81383">
    <property type="entry name" value="F-box domain"/>
    <property type="match status" value="1"/>
</dbReference>
<proteinExistence type="evidence at transcript level"/>
<protein>
    <recommendedName>
        <fullName evidence="5">DUF295 domain-containing protein</fullName>
    </recommendedName>
</protein>
<dbReference type="EMBL" id="MK451876">
    <property type="protein sequence ID" value="QEE59959.1"/>
    <property type="molecule type" value="mRNA"/>
</dbReference>
<accession>A0A5B9FYG9</accession>
<dbReference type="InterPro" id="IPR005174">
    <property type="entry name" value="KIB1-4_b-propeller"/>
</dbReference>
<evidence type="ECO:0000256" key="1">
    <source>
        <dbReference type="SAM" id="Phobius"/>
    </source>
</evidence>
<evidence type="ECO:0008006" key="5">
    <source>
        <dbReference type="Google" id="ProtNLM"/>
    </source>
</evidence>
<feature type="domain" description="F-box" evidence="2">
    <location>
        <begin position="6"/>
        <end position="43"/>
    </location>
</feature>
<name>A0A5B9FYG9_BETPL</name>